<reference evidence="1 2" key="1">
    <citation type="submission" date="2017-11" db="EMBL/GenBank/DDBJ databases">
        <title>De-novo sequencing of pomegranate (Punica granatum L.) genome.</title>
        <authorList>
            <person name="Akparov Z."/>
            <person name="Amiraslanov A."/>
            <person name="Hajiyeva S."/>
            <person name="Abbasov M."/>
            <person name="Kaur K."/>
            <person name="Hamwieh A."/>
            <person name="Solovyev V."/>
            <person name="Salamov A."/>
            <person name="Braich B."/>
            <person name="Kosarev P."/>
            <person name="Mahmoud A."/>
            <person name="Hajiyev E."/>
            <person name="Babayeva S."/>
            <person name="Izzatullayeva V."/>
            <person name="Mammadov A."/>
            <person name="Mammadov A."/>
            <person name="Sharifova S."/>
            <person name="Ojaghi J."/>
            <person name="Eynullazada K."/>
            <person name="Bayramov B."/>
            <person name="Abdulazimova A."/>
            <person name="Shahmuradov I."/>
        </authorList>
    </citation>
    <scope>NUCLEOTIDE SEQUENCE [LARGE SCALE GENOMIC DNA]</scope>
    <source>
        <strain evidence="2">cv. AG2017</strain>
        <tissue evidence="1">Leaf</tissue>
    </source>
</reference>
<name>A0A2I0I0W7_PUNGR</name>
<organism evidence="1 2">
    <name type="scientific">Punica granatum</name>
    <name type="common">Pomegranate</name>
    <dbReference type="NCBI Taxonomy" id="22663"/>
    <lineage>
        <taxon>Eukaryota</taxon>
        <taxon>Viridiplantae</taxon>
        <taxon>Streptophyta</taxon>
        <taxon>Embryophyta</taxon>
        <taxon>Tracheophyta</taxon>
        <taxon>Spermatophyta</taxon>
        <taxon>Magnoliopsida</taxon>
        <taxon>eudicotyledons</taxon>
        <taxon>Gunneridae</taxon>
        <taxon>Pentapetalae</taxon>
        <taxon>rosids</taxon>
        <taxon>malvids</taxon>
        <taxon>Myrtales</taxon>
        <taxon>Lythraceae</taxon>
        <taxon>Punica</taxon>
    </lineage>
</organism>
<dbReference type="EMBL" id="PGOL01004346">
    <property type="protein sequence ID" value="PKI37601.1"/>
    <property type="molecule type" value="Genomic_DNA"/>
</dbReference>
<keyword evidence="2" id="KW-1185">Reference proteome</keyword>
<protein>
    <submittedName>
        <fullName evidence="1">Uncharacterized protein</fullName>
    </submittedName>
</protein>
<proteinExistence type="predicted"/>
<evidence type="ECO:0000313" key="2">
    <source>
        <dbReference type="Proteomes" id="UP000233551"/>
    </source>
</evidence>
<accession>A0A2I0I0W7</accession>
<dbReference type="AlphaFoldDB" id="A0A2I0I0W7"/>
<sequence>MRWASKTPIFEVDWSSILDSILVTWVSSMVTIPWNEVVAADEVHTLEIDSKIKLQLHDQSWAQGVCKAISIHGDEVGITSRGTHDLIVGAGRWWLRVKAPLPRSSLKIKARVPSSEPKTEF</sequence>
<gene>
    <name evidence="1" type="ORF">CRG98_042025</name>
</gene>
<comment type="caution">
    <text evidence="1">The sequence shown here is derived from an EMBL/GenBank/DDBJ whole genome shotgun (WGS) entry which is preliminary data.</text>
</comment>
<evidence type="ECO:0000313" key="1">
    <source>
        <dbReference type="EMBL" id="PKI37601.1"/>
    </source>
</evidence>
<dbReference type="Proteomes" id="UP000233551">
    <property type="component" value="Unassembled WGS sequence"/>
</dbReference>